<protein>
    <submittedName>
        <fullName evidence="2">Stage 0 sporulation protein</fullName>
    </submittedName>
</protein>
<reference evidence="2 3" key="1">
    <citation type="submission" date="2019-02" db="EMBL/GenBank/DDBJ databases">
        <title>Paenibacillus sp. nov., isolated from surface-sterilized tissue of Thalictrum simplex L.</title>
        <authorList>
            <person name="Tuo L."/>
        </authorList>
    </citation>
    <scope>NUCLEOTIDE SEQUENCE [LARGE SCALE GENOMIC DNA]</scope>
    <source>
        <strain evidence="2 3">N2SHLJ1</strain>
    </source>
</reference>
<dbReference type="PANTHER" id="PTHR43830:SF3">
    <property type="entry name" value="PROTEIN PSP1"/>
    <property type="match status" value="1"/>
</dbReference>
<accession>A0A4Q9DFN8</accession>
<evidence type="ECO:0000259" key="1">
    <source>
        <dbReference type="PROSITE" id="PS51411"/>
    </source>
</evidence>
<gene>
    <name evidence="2" type="ORF">EYB31_37165</name>
</gene>
<dbReference type="GO" id="GO:0005737">
    <property type="term" value="C:cytoplasm"/>
    <property type="evidence" value="ECO:0007669"/>
    <property type="project" value="TreeGrafter"/>
</dbReference>
<dbReference type="Pfam" id="PF04468">
    <property type="entry name" value="PSP1"/>
    <property type="match status" value="1"/>
</dbReference>
<dbReference type="AlphaFoldDB" id="A0A4Q9DFN8"/>
<dbReference type="EMBL" id="SIRE01000042">
    <property type="protein sequence ID" value="TBL69002.1"/>
    <property type="molecule type" value="Genomic_DNA"/>
</dbReference>
<organism evidence="2 3">
    <name type="scientific">Paenibacillus thalictri</name>
    <dbReference type="NCBI Taxonomy" id="2527873"/>
    <lineage>
        <taxon>Bacteria</taxon>
        <taxon>Bacillati</taxon>
        <taxon>Bacillota</taxon>
        <taxon>Bacilli</taxon>
        <taxon>Bacillales</taxon>
        <taxon>Paenibacillaceae</taxon>
        <taxon>Paenibacillus</taxon>
    </lineage>
</organism>
<dbReference type="Proteomes" id="UP000293142">
    <property type="component" value="Unassembled WGS sequence"/>
</dbReference>
<feature type="domain" description="PSP1 C-terminal" evidence="1">
    <location>
        <begin position="61"/>
        <end position="146"/>
    </location>
</feature>
<evidence type="ECO:0000313" key="2">
    <source>
        <dbReference type="EMBL" id="TBL69002.1"/>
    </source>
</evidence>
<sequence>MYSVVGVRFKKAGKVYYFDPSDLPVERDNSVIVETARGIEYGKVVIGKKNVQDDDVVLPLKKVIRIADHLDAKLVEDNKSAAKEAFATCQNKIKDHQLKMKLVDVEYTFDRNKIIFYFTAEGRVDFRELVKDLASIFRTRIELRQIGVRDEAKMLGGIGPCGRILCCSSFLGDFEPVSIKMAKDQNLSLNPTKISGLCGRLMCCLKYEHDNYESAKDDVPRVGREVITSYGNGRVVALNMSERTAKVQLFDLSKVMDLPFDDVVEQ</sequence>
<keyword evidence="3" id="KW-1185">Reference proteome</keyword>
<comment type="caution">
    <text evidence="2">The sequence shown here is derived from an EMBL/GenBank/DDBJ whole genome shotgun (WGS) entry which is preliminary data.</text>
</comment>
<dbReference type="PROSITE" id="PS51411">
    <property type="entry name" value="PSP1_C"/>
    <property type="match status" value="1"/>
</dbReference>
<name>A0A4Q9DFN8_9BACL</name>
<dbReference type="InterPro" id="IPR047767">
    <property type="entry name" value="PSP1-like"/>
</dbReference>
<evidence type="ECO:0000313" key="3">
    <source>
        <dbReference type="Proteomes" id="UP000293142"/>
    </source>
</evidence>
<dbReference type="InterPro" id="IPR007557">
    <property type="entry name" value="PSP1_C"/>
</dbReference>
<dbReference type="PANTHER" id="PTHR43830">
    <property type="entry name" value="PROTEIN PSP1"/>
    <property type="match status" value="1"/>
</dbReference>
<proteinExistence type="predicted"/>
<dbReference type="NCBIfam" id="NF041131">
    <property type="entry name" value="RicT_YaaT_fam"/>
    <property type="match status" value="1"/>
</dbReference>
<dbReference type="OrthoDB" id="9779344at2"/>
<dbReference type="RefSeq" id="WP_131018634.1">
    <property type="nucleotide sequence ID" value="NZ_SIRE01000042.1"/>
</dbReference>